<sequence length="218" mass="24174">MKGLLLNQYYSVQKSIWVYALLAFVIPVVILIFFEGSMLDRLAAFVAIGFMVSPALEVLKHEGKSGWSKYMATLPISRAKVVQSHYLFFVLLLLVGVGLAGAAYFIATHLFNQVPTDYFFVGILSIIGIVLTSGVITYPLTYILGAEKSDMILVLGMGGSIGVYLLTYTIFSMVFNEEGTYFGSDADLFFGLLFIGITLIVFVLSYIVSLILYKRKEF</sequence>
<protein>
    <recommendedName>
        <fullName evidence="4">ABC-2 transporter permease</fullName>
    </recommendedName>
</protein>
<keyword evidence="3" id="KW-1185">Reference proteome</keyword>
<feature type="transmembrane region" description="Helical" evidence="1">
    <location>
        <begin position="188"/>
        <end position="213"/>
    </location>
</feature>
<name>A0A060LY84_9BACI</name>
<dbReference type="Proteomes" id="UP000027142">
    <property type="component" value="Chromosome"/>
</dbReference>
<gene>
    <name evidence="2" type="ORF">BleG1_0645</name>
</gene>
<evidence type="ECO:0000313" key="3">
    <source>
        <dbReference type="Proteomes" id="UP000027142"/>
    </source>
</evidence>
<evidence type="ECO:0008006" key="4">
    <source>
        <dbReference type="Google" id="ProtNLM"/>
    </source>
</evidence>
<organism evidence="2 3">
    <name type="scientific">Shouchella lehensis G1</name>
    <dbReference type="NCBI Taxonomy" id="1246626"/>
    <lineage>
        <taxon>Bacteria</taxon>
        <taxon>Bacillati</taxon>
        <taxon>Bacillota</taxon>
        <taxon>Bacilli</taxon>
        <taxon>Bacillales</taxon>
        <taxon>Bacillaceae</taxon>
        <taxon>Shouchella</taxon>
    </lineage>
</organism>
<dbReference type="HOGENOM" id="CLU_102880_2_0_9"/>
<dbReference type="AlphaFoldDB" id="A0A060LY84"/>
<dbReference type="RefSeq" id="WP_038477076.1">
    <property type="nucleotide sequence ID" value="NZ_CP003923.1"/>
</dbReference>
<evidence type="ECO:0000313" key="2">
    <source>
        <dbReference type="EMBL" id="AIC93253.1"/>
    </source>
</evidence>
<dbReference type="STRING" id="1246626.BleG1_0645"/>
<keyword evidence="1" id="KW-0472">Membrane</keyword>
<dbReference type="Pfam" id="PF13346">
    <property type="entry name" value="ABC2_membrane_5"/>
    <property type="match status" value="1"/>
</dbReference>
<feature type="transmembrane region" description="Helical" evidence="1">
    <location>
        <begin position="16"/>
        <end position="36"/>
    </location>
</feature>
<dbReference type="PATRIC" id="fig|1246626.3.peg.641"/>
<dbReference type="OrthoDB" id="1655186at2"/>
<proteinExistence type="predicted"/>
<accession>A0A060LY84</accession>
<evidence type="ECO:0000256" key="1">
    <source>
        <dbReference type="SAM" id="Phobius"/>
    </source>
</evidence>
<feature type="transmembrane region" description="Helical" evidence="1">
    <location>
        <begin position="152"/>
        <end position="176"/>
    </location>
</feature>
<dbReference type="InterPro" id="IPR025699">
    <property type="entry name" value="ABC2_memb-like"/>
</dbReference>
<keyword evidence="1" id="KW-0812">Transmembrane</keyword>
<dbReference type="KEGG" id="ble:BleG1_0645"/>
<feature type="transmembrane region" description="Helical" evidence="1">
    <location>
        <begin position="118"/>
        <end position="140"/>
    </location>
</feature>
<dbReference type="EMBL" id="CP003923">
    <property type="protein sequence ID" value="AIC93253.1"/>
    <property type="molecule type" value="Genomic_DNA"/>
</dbReference>
<dbReference type="eggNOG" id="ENOG5032QUW">
    <property type="taxonomic scope" value="Bacteria"/>
</dbReference>
<reference evidence="2 3" key="1">
    <citation type="journal article" date="2014" name="Gene">
        <title>A comparative genomic analysis of the alkalitolerant soil bacterium Bacillus lehensis G1.</title>
        <authorList>
            <person name="Noor Y.M."/>
            <person name="Samsulrizal N.H."/>
            <person name="Jema'on N.A."/>
            <person name="Low K.O."/>
            <person name="Ramli A.N."/>
            <person name="Alias N.I."/>
            <person name="Damis S.I."/>
            <person name="Fuzi S.F."/>
            <person name="Isa M.N."/>
            <person name="Murad A.M."/>
            <person name="Raih M.F."/>
            <person name="Bakar F.D."/>
            <person name="Najimudin N."/>
            <person name="Mahadi N.M."/>
            <person name="Illias R.M."/>
        </authorList>
    </citation>
    <scope>NUCLEOTIDE SEQUENCE [LARGE SCALE GENOMIC DNA]</scope>
    <source>
        <strain evidence="2 3">G1</strain>
    </source>
</reference>
<feature type="transmembrane region" description="Helical" evidence="1">
    <location>
        <begin position="86"/>
        <end position="106"/>
    </location>
</feature>
<keyword evidence="1" id="KW-1133">Transmembrane helix</keyword>